<comment type="subcellular location">
    <subcellularLocation>
        <location evidence="1">Membrane</location>
        <topology evidence="1">Single-pass membrane protein</topology>
    </subcellularLocation>
</comment>
<evidence type="ECO:0000256" key="6">
    <source>
        <dbReference type="SAM" id="Phobius"/>
    </source>
</evidence>
<dbReference type="Proteomes" id="UP000006875">
    <property type="component" value="Plasmid pILYOP01"/>
</dbReference>
<feature type="transmembrane region" description="Helical" evidence="6">
    <location>
        <begin position="7"/>
        <end position="25"/>
    </location>
</feature>
<gene>
    <name evidence="7" type="ordered locus">Ilyop_2580</name>
</gene>
<dbReference type="Pfam" id="PF07963">
    <property type="entry name" value="N_methyl"/>
    <property type="match status" value="1"/>
</dbReference>
<organism evidence="7 8">
    <name type="scientific">Ilyobacter polytropus (strain ATCC 51220 / DSM 2926 / LMG 16218 / CuHBu1)</name>
    <dbReference type="NCBI Taxonomy" id="572544"/>
    <lineage>
        <taxon>Bacteria</taxon>
        <taxon>Fusobacteriati</taxon>
        <taxon>Fusobacteriota</taxon>
        <taxon>Fusobacteriia</taxon>
        <taxon>Fusobacteriales</taxon>
        <taxon>Fusobacteriaceae</taxon>
        <taxon>Ilyobacter</taxon>
    </lineage>
</organism>
<proteinExistence type="predicted"/>
<keyword evidence="5 6" id="KW-0472">Membrane</keyword>
<keyword evidence="4 6" id="KW-1133">Transmembrane helix</keyword>
<evidence type="ECO:0000256" key="5">
    <source>
        <dbReference type="ARBA" id="ARBA00023136"/>
    </source>
</evidence>
<protein>
    <recommendedName>
        <fullName evidence="9">Type II secretion system protein G</fullName>
    </recommendedName>
</protein>
<keyword evidence="3 6" id="KW-0812">Transmembrane</keyword>
<name>E3HC12_ILYPC</name>
<dbReference type="Gene3D" id="3.30.700.10">
    <property type="entry name" value="Glycoprotein, Type 4 Pilin"/>
    <property type="match status" value="1"/>
</dbReference>
<dbReference type="RefSeq" id="WP_013388996.1">
    <property type="nucleotide sequence ID" value="NC_014633.1"/>
</dbReference>
<dbReference type="NCBIfam" id="TIGR02532">
    <property type="entry name" value="IV_pilin_GFxxxE"/>
    <property type="match status" value="1"/>
</dbReference>
<evidence type="ECO:0000256" key="4">
    <source>
        <dbReference type="ARBA" id="ARBA00022989"/>
    </source>
</evidence>
<evidence type="ECO:0000256" key="3">
    <source>
        <dbReference type="ARBA" id="ARBA00022692"/>
    </source>
</evidence>
<reference evidence="7 8" key="1">
    <citation type="journal article" date="2010" name="Stand. Genomic Sci.">
        <title>Complete genome sequence of Ilyobacter polytropus type strain (CuHbu1).</title>
        <authorList>
            <person name="Sikorski J."/>
            <person name="Chertkov O."/>
            <person name="Lapidus A."/>
            <person name="Nolan M."/>
            <person name="Lucas S."/>
            <person name="Del Rio T.G."/>
            <person name="Tice H."/>
            <person name="Cheng J.F."/>
            <person name="Tapia R."/>
            <person name="Han C."/>
            <person name="Goodwin L."/>
            <person name="Pitluck S."/>
            <person name="Liolios K."/>
            <person name="Ivanova N."/>
            <person name="Mavromatis K."/>
            <person name="Mikhailova N."/>
            <person name="Pati A."/>
            <person name="Chen A."/>
            <person name="Palaniappan K."/>
            <person name="Land M."/>
            <person name="Hauser L."/>
            <person name="Chang Y.J."/>
            <person name="Jeffries C.D."/>
            <person name="Brambilla E."/>
            <person name="Yasawong M."/>
            <person name="Rohde M."/>
            <person name="Pukall R."/>
            <person name="Spring S."/>
            <person name="Goker M."/>
            <person name="Woyke T."/>
            <person name="Bristow J."/>
            <person name="Eisen J.A."/>
            <person name="Markowitz V."/>
            <person name="Hugenholtz P."/>
            <person name="Kyrpides N.C."/>
            <person name="Klenk H.P."/>
        </authorList>
    </citation>
    <scope>NUCLEOTIDE SEQUENCE [LARGE SCALE GENOMIC DNA]</scope>
    <source>
        <strain evidence="8">ATCC 51220 / DSM 2926 / LMG 16218 / CuHBu1</strain>
        <plasmid evidence="8">pILYOP01</plasmid>
    </source>
</reference>
<keyword evidence="2" id="KW-0488">Methylation</keyword>
<dbReference type="GO" id="GO:0016020">
    <property type="term" value="C:membrane"/>
    <property type="evidence" value="ECO:0007669"/>
    <property type="project" value="UniProtKB-SubCell"/>
</dbReference>
<geneLocation type="plasmid" evidence="7 8">
    <name>pILYOP01</name>
</geneLocation>
<evidence type="ECO:0000313" key="7">
    <source>
        <dbReference type="EMBL" id="ADO84338.1"/>
    </source>
</evidence>
<evidence type="ECO:0008006" key="9">
    <source>
        <dbReference type="Google" id="ProtNLM"/>
    </source>
</evidence>
<evidence type="ECO:0000256" key="1">
    <source>
        <dbReference type="ARBA" id="ARBA00004167"/>
    </source>
</evidence>
<keyword evidence="8" id="KW-1185">Reference proteome</keyword>
<dbReference type="PANTHER" id="PTHR30093:SF44">
    <property type="entry name" value="TYPE II SECRETION SYSTEM CORE PROTEIN G"/>
    <property type="match status" value="1"/>
</dbReference>
<dbReference type="EMBL" id="CP002282">
    <property type="protein sequence ID" value="ADO84338.1"/>
    <property type="molecule type" value="Genomic_DNA"/>
</dbReference>
<sequence>MKKGFTIIELMIVISIISLISAIVIPKYSNITSEAKIANVQANLSNLNTAISLYKLKNESYPDLVGNEDDLGDFTDVYSKSKMPDTPNYSGGSKSNTIYSSRSNTGGWIYIESDGVIYANLEDGTYSGDTDTEIWSGESETSNSILYDFDDDDGLIFKLGSTGTWAISEDGTLYSTGGWNGYVFMENPYSEYTIETTTTLLGLDNGYGLFIQSDEDGSGYVLQFDYGLNAIVIKERDSYGNEISSSTQYILNGNDDGNEYMDVNDEDYDGWWTDEHDISVSVTSNGDGTNSVAVSIDDEEITDEDIIIDEGTSDTNYTGFRSWGEADVEVESLSITEI</sequence>
<dbReference type="InterPro" id="IPR045584">
    <property type="entry name" value="Pilin-like"/>
</dbReference>
<dbReference type="SUPFAM" id="SSF54523">
    <property type="entry name" value="Pili subunits"/>
    <property type="match status" value="1"/>
</dbReference>
<dbReference type="PANTHER" id="PTHR30093">
    <property type="entry name" value="GENERAL SECRETION PATHWAY PROTEIN G"/>
    <property type="match status" value="1"/>
</dbReference>
<dbReference type="PRINTS" id="PR00813">
    <property type="entry name" value="BCTERIALGSPG"/>
</dbReference>
<evidence type="ECO:0000313" key="8">
    <source>
        <dbReference type="Proteomes" id="UP000006875"/>
    </source>
</evidence>
<dbReference type="InterPro" id="IPR000983">
    <property type="entry name" value="Bac_GSPG_pilin"/>
</dbReference>
<dbReference type="HOGENOM" id="CLU_820793_0_0_0"/>
<dbReference type="GO" id="GO:0015627">
    <property type="term" value="C:type II protein secretion system complex"/>
    <property type="evidence" value="ECO:0007669"/>
    <property type="project" value="InterPro"/>
</dbReference>
<dbReference type="InterPro" id="IPR012902">
    <property type="entry name" value="N_methyl_site"/>
</dbReference>
<dbReference type="KEGG" id="ipo:Ilyop_2580"/>
<evidence type="ECO:0000256" key="2">
    <source>
        <dbReference type="ARBA" id="ARBA00022481"/>
    </source>
</evidence>
<dbReference type="AlphaFoldDB" id="E3HC12"/>
<dbReference type="GO" id="GO:0015628">
    <property type="term" value="P:protein secretion by the type II secretion system"/>
    <property type="evidence" value="ECO:0007669"/>
    <property type="project" value="InterPro"/>
</dbReference>
<keyword evidence="7" id="KW-0614">Plasmid</keyword>
<accession>E3HC12</accession>